<dbReference type="InterPro" id="IPR036412">
    <property type="entry name" value="HAD-like_sf"/>
</dbReference>
<dbReference type="OrthoDB" id="264363at2"/>
<dbReference type="GO" id="GO:0016791">
    <property type="term" value="F:phosphatase activity"/>
    <property type="evidence" value="ECO:0007669"/>
    <property type="project" value="TreeGrafter"/>
</dbReference>
<dbReference type="PANTHER" id="PTHR46470">
    <property type="entry name" value="N-ACYLNEURAMINATE-9-PHOSPHATASE"/>
    <property type="match status" value="1"/>
</dbReference>
<evidence type="ECO:0000313" key="5">
    <source>
        <dbReference type="EMBL" id="AOZ97686.1"/>
    </source>
</evidence>
<name>A0A1D9P4Z6_9FIRM</name>
<dbReference type="SUPFAM" id="SSF56784">
    <property type="entry name" value="HAD-like"/>
    <property type="match status" value="1"/>
</dbReference>
<keyword evidence="3 5" id="KW-0378">Hydrolase</keyword>
<sequence>MTKAVIFDMFETLVSMFSGDTYFSEDMAHDMNLQIDEYKKAWHITEHDRSSGNCTIEEGIKRTLEMLDCYSEDAVTLIAGKRRKTLEGIFERTPKETIALLQTLKDKGLKIGLISNCYSDEAKAIRESAIFPYLDVAMLSYEQRITKPDPEIYKRAMDELGVTAGECLYVGDGGSKELFAARDLGMKALQAQYFADLAFEPHIPCYKLDEFNHAYAPNDILKYL</sequence>
<evidence type="ECO:0000256" key="2">
    <source>
        <dbReference type="ARBA" id="ARBA00022723"/>
    </source>
</evidence>
<dbReference type="GO" id="GO:0046872">
    <property type="term" value="F:metal ion binding"/>
    <property type="evidence" value="ECO:0007669"/>
    <property type="project" value="UniProtKB-KW"/>
</dbReference>
<keyword evidence="4" id="KW-0460">Magnesium</keyword>
<proteinExistence type="predicted"/>
<evidence type="ECO:0000256" key="1">
    <source>
        <dbReference type="ARBA" id="ARBA00001946"/>
    </source>
</evidence>
<dbReference type="SFLD" id="SFLDG01129">
    <property type="entry name" value="C1.5:_HAD__Beta-PGM__Phosphata"/>
    <property type="match status" value="1"/>
</dbReference>
<keyword evidence="6" id="KW-1185">Reference proteome</keyword>
<reference evidence="6" key="1">
    <citation type="submission" date="2016-10" db="EMBL/GenBank/DDBJ databases">
        <title>The complete genome sequence of the rumen bacterium Butyrivibrio hungatei MB2003.</title>
        <authorList>
            <person name="Palevich N."/>
            <person name="Kelly W.J."/>
            <person name="Leahy S.C."/>
            <person name="Altermann E."/>
            <person name="Rakonjac J."/>
            <person name="Attwood G.T."/>
        </authorList>
    </citation>
    <scope>NUCLEOTIDE SEQUENCE [LARGE SCALE GENOMIC DNA]</scope>
    <source>
        <strain evidence="6">MB2003</strain>
    </source>
</reference>
<evidence type="ECO:0000256" key="4">
    <source>
        <dbReference type="ARBA" id="ARBA00022842"/>
    </source>
</evidence>
<dbReference type="Proteomes" id="UP000179284">
    <property type="component" value="Chromosome I"/>
</dbReference>
<dbReference type="InterPro" id="IPR006439">
    <property type="entry name" value="HAD-SF_hydro_IA"/>
</dbReference>
<dbReference type="RefSeq" id="WP_071177263.1">
    <property type="nucleotide sequence ID" value="NZ_CP017831.1"/>
</dbReference>
<evidence type="ECO:0000313" key="6">
    <source>
        <dbReference type="Proteomes" id="UP000179284"/>
    </source>
</evidence>
<keyword evidence="2" id="KW-0479">Metal-binding</keyword>
<dbReference type="GO" id="GO:0044281">
    <property type="term" value="P:small molecule metabolic process"/>
    <property type="evidence" value="ECO:0007669"/>
    <property type="project" value="UniProtKB-ARBA"/>
</dbReference>
<comment type="cofactor">
    <cofactor evidence="1">
        <name>Mg(2+)</name>
        <dbReference type="ChEBI" id="CHEBI:18420"/>
    </cofactor>
</comment>
<dbReference type="SFLD" id="SFLDS00003">
    <property type="entry name" value="Haloacid_Dehalogenase"/>
    <property type="match status" value="1"/>
</dbReference>
<dbReference type="PRINTS" id="PR00413">
    <property type="entry name" value="HADHALOGNASE"/>
</dbReference>
<dbReference type="PANTHER" id="PTHR46470:SF2">
    <property type="entry name" value="GLYCERALDEHYDE 3-PHOSPHATE PHOSPHATASE"/>
    <property type="match status" value="1"/>
</dbReference>
<accession>A0A1D9P4Z6</accession>
<dbReference type="InterPro" id="IPR023214">
    <property type="entry name" value="HAD_sf"/>
</dbReference>
<evidence type="ECO:0000256" key="3">
    <source>
        <dbReference type="ARBA" id="ARBA00022801"/>
    </source>
</evidence>
<protein>
    <submittedName>
        <fullName evidence="5">HAD family hydrolase</fullName>
    </submittedName>
</protein>
<dbReference type="AlphaFoldDB" id="A0A1D9P4Z6"/>
<dbReference type="Pfam" id="PF00702">
    <property type="entry name" value="Hydrolase"/>
    <property type="match status" value="1"/>
</dbReference>
<dbReference type="EMBL" id="CP017831">
    <property type="protein sequence ID" value="AOZ97686.1"/>
    <property type="molecule type" value="Genomic_DNA"/>
</dbReference>
<organism evidence="5 6">
    <name type="scientific">Butyrivibrio hungatei</name>
    <dbReference type="NCBI Taxonomy" id="185008"/>
    <lineage>
        <taxon>Bacteria</taxon>
        <taxon>Bacillati</taxon>
        <taxon>Bacillota</taxon>
        <taxon>Clostridia</taxon>
        <taxon>Lachnospirales</taxon>
        <taxon>Lachnospiraceae</taxon>
        <taxon>Butyrivibrio</taxon>
    </lineage>
</organism>
<dbReference type="NCBIfam" id="TIGR01549">
    <property type="entry name" value="HAD-SF-IA-v1"/>
    <property type="match status" value="1"/>
</dbReference>
<dbReference type="InterPro" id="IPR051400">
    <property type="entry name" value="HAD-like_hydrolase"/>
</dbReference>
<dbReference type="Gene3D" id="3.40.50.1000">
    <property type="entry name" value="HAD superfamily/HAD-like"/>
    <property type="match status" value="1"/>
</dbReference>
<gene>
    <name evidence="5" type="ORF">bhn_I2654</name>
</gene>
<dbReference type="KEGG" id="bhu:bhn_I2654"/>